<keyword evidence="1" id="KW-1133">Transmembrane helix</keyword>
<dbReference type="EMBL" id="FTOO01000006">
    <property type="protein sequence ID" value="SIS89565.1"/>
    <property type="molecule type" value="Genomic_DNA"/>
</dbReference>
<dbReference type="OrthoDB" id="2374748at2"/>
<gene>
    <name evidence="2" type="ORF">SAMN05421799_106118</name>
</gene>
<keyword evidence="1" id="KW-0812">Transmembrane</keyword>
<evidence type="ECO:0000256" key="1">
    <source>
        <dbReference type="SAM" id="Phobius"/>
    </source>
</evidence>
<protein>
    <submittedName>
        <fullName evidence="2">Uncharacterized protein</fullName>
    </submittedName>
</protein>
<evidence type="ECO:0000313" key="2">
    <source>
        <dbReference type="EMBL" id="SIS89565.1"/>
    </source>
</evidence>
<dbReference type="Proteomes" id="UP000186156">
    <property type="component" value="Unassembled WGS sequence"/>
</dbReference>
<keyword evidence="1" id="KW-0472">Membrane</keyword>
<sequence length="193" mass="20385">MVRQKSSVALMSVAFVALCGYMALNHVVSERRLGAGVTHLAGAQQASMPVAAAPSNAELEAMTASLADIPGLYDLAVLPDDRGDGQFVVSAMAEIQTPSGGVPNPTEAFRDMRAETDAFMSDLYLLQEPIAEAEITFTEGGNIVGTAGLGRTVYHELATHTAGEDLAVAMEGEPQDETNVTRACWIEFKPLAE</sequence>
<proteinExistence type="predicted"/>
<accession>A0A1N7MTV5</accession>
<name>A0A1N7MTV5_9BACL</name>
<keyword evidence="3" id="KW-1185">Reference proteome</keyword>
<dbReference type="STRING" id="252246.SAMN05421799_106118"/>
<dbReference type="RefSeq" id="WP_076347043.1">
    <property type="nucleotide sequence ID" value="NZ_FTOO01000006.1"/>
</dbReference>
<feature type="transmembrane region" description="Helical" evidence="1">
    <location>
        <begin position="6"/>
        <end position="24"/>
    </location>
</feature>
<dbReference type="AlphaFoldDB" id="A0A1N7MTV5"/>
<evidence type="ECO:0000313" key="3">
    <source>
        <dbReference type="Proteomes" id="UP000186156"/>
    </source>
</evidence>
<reference evidence="3" key="1">
    <citation type="submission" date="2017-01" db="EMBL/GenBank/DDBJ databases">
        <authorList>
            <person name="Varghese N."/>
            <person name="Submissions S."/>
        </authorList>
    </citation>
    <scope>NUCLEOTIDE SEQUENCE [LARGE SCALE GENOMIC DNA]</scope>
    <source>
        <strain evidence="3">DSM 16176</strain>
    </source>
</reference>
<organism evidence="2 3">
    <name type="scientific">Alicyclobacillus vulcanalis</name>
    <dbReference type="NCBI Taxonomy" id="252246"/>
    <lineage>
        <taxon>Bacteria</taxon>
        <taxon>Bacillati</taxon>
        <taxon>Bacillota</taxon>
        <taxon>Bacilli</taxon>
        <taxon>Bacillales</taxon>
        <taxon>Alicyclobacillaceae</taxon>
        <taxon>Alicyclobacillus</taxon>
    </lineage>
</organism>